<dbReference type="KEGG" id="masz:C9I28_05540"/>
<protein>
    <submittedName>
        <fullName evidence="1">Uncharacterized protein</fullName>
    </submittedName>
</protein>
<keyword evidence="2" id="KW-1185">Reference proteome</keyword>
<gene>
    <name evidence="1" type="ORF">C9I28_05540</name>
</gene>
<evidence type="ECO:0000313" key="2">
    <source>
        <dbReference type="Proteomes" id="UP000240505"/>
    </source>
</evidence>
<proteinExistence type="predicted"/>
<name>A0A2R4C6L5_9BURK</name>
<dbReference type="EMBL" id="CP028324">
    <property type="protein sequence ID" value="AVR95245.1"/>
    <property type="molecule type" value="Genomic_DNA"/>
</dbReference>
<reference evidence="1 2" key="1">
    <citation type="submission" date="2018-03" db="EMBL/GenBank/DDBJ databases">
        <title>Massilia armeniaca sp. nov., isolated from desert soil.</title>
        <authorList>
            <person name="Huang H."/>
            <person name="Ren M."/>
        </authorList>
    </citation>
    <scope>NUCLEOTIDE SEQUENCE [LARGE SCALE GENOMIC DNA]</scope>
    <source>
        <strain evidence="1 2">ZMN-3</strain>
    </source>
</reference>
<dbReference type="Proteomes" id="UP000240505">
    <property type="component" value="Chromosome"/>
</dbReference>
<evidence type="ECO:0000313" key="1">
    <source>
        <dbReference type="EMBL" id="AVR95245.1"/>
    </source>
</evidence>
<accession>A0A2R4C6L5</accession>
<sequence>MRPMVAKDISEHFPELDLGEDDLATLGFSFCHVSVFDHWLSEQEAADNPLMSYSIALNAGALEGYLQGERKFLNFYSSLSMFGVACNRPGPPRMFKTLTPELENIFVNSLREKRSMDVYFKEAEVRVIGRYDRTDLLIADSQEQLNFFLLKAHQFGLFALK</sequence>
<dbReference type="AlphaFoldDB" id="A0A2R4C6L5"/>
<organism evidence="1 2">
    <name type="scientific">Pseudoduganella armeniaca</name>
    <dbReference type="NCBI Taxonomy" id="2072590"/>
    <lineage>
        <taxon>Bacteria</taxon>
        <taxon>Pseudomonadati</taxon>
        <taxon>Pseudomonadota</taxon>
        <taxon>Betaproteobacteria</taxon>
        <taxon>Burkholderiales</taxon>
        <taxon>Oxalobacteraceae</taxon>
        <taxon>Telluria group</taxon>
        <taxon>Pseudoduganella</taxon>
    </lineage>
</organism>